<proteinExistence type="predicted"/>
<reference evidence="1" key="1">
    <citation type="submission" date="2019-12" db="EMBL/GenBank/DDBJ databases">
        <title>Genome sequencing and annotation of Brassica cretica.</title>
        <authorList>
            <person name="Studholme D.J."/>
            <person name="Sarris P.F."/>
        </authorList>
    </citation>
    <scope>NUCLEOTIDE SEQUENCE</scope>
    <source>
        <strain evidence="1">PFS-001/15</strain>
        <tissue evidence="1">Leaf</tissue>
    </source>
</reference>
<dbReference type="InterPro" id="IPR027417">
    <property type="entry name" value="P-loop_NTPase"/>
</dbReference>
<evidence type="ECO:0000313" key="1">
    <source>
        <dbReference type="EMBL" id="KAF2577886.1"/>
    </source>
</evidence>
<name>A0A8S9J964_BRACR</name>
<dbReference type="InterPro" id="IPR001806">
    <property type="entry name" value="Small_GTPase"/>
</dbReference>
<protein>
    <submittedName>
        <fullName evidence="1">Uncharacterized protein</fullName>
    </submittedName>
</protein>
<evidence type="ECO:0000313" key="2">
    <source>
        <dbReference type="Proteomes" id="UP000712281"/>
    </source>
</evidence>
<dbReference type="GO" id="GO:0005525">
    <property type="term" value="F:GTP binding"/>
    <property type="evidence" value="ECO:0007669"/>
    <property type="project" value="InterPro"/>
</dbReference>
<dbReference type="Gene3D" id="3.40.50.300">
    <property type="entry name" value="P-loop containing nucleotide triphosphate hydrolases"/>
    <property type="match status" value="1"/>
</dbReference>
<dbReference type="Pfam" id="PF00071">
    <property type="entry name" value="Ras"/>
    <property type="match status" value="1"/>
</dbReference>
<feature type="non-terminal residue" evidence="1">
    <location>
        <position position="1"/>
    </location>
</feature>
<dbReference type="AlphaFoldDB" id="A0A8S9J964"/>
<dbReference type="EMBL" id="QGKW02001660">
    <property type="protein sequence ID" value="KAF2577886.1"/>
    <property type="molecule type" value="Genomic_DNA"/>
</dbReference>
<organism evidence="1 2">
    <name type="scientific">Brassica cretica</name>
    <name type="common">Mustard</name>
    <dbReference type="NCBI Taxonomy" id="69181"/>
    <lineage>
        <taxon>Eukaryota</taxon>
        <taxon>Viridiplantae</taxon>
        <taxon>Streptophyta</taxon>
        <taxon>Embryophyta</taxon>
        <taxon>Tracheophyta</taxon>
        <taxon>Spermatophyta</taxon>
        <taxon>Magnoliopsida</taxon>
        <taxon>eudicotyledons</taxon>
        <taxon>Gunneridae</taxon>
        <taxon>Pentapetalae</taxon>
        <taxon>rosids</taxon>
        <taxon>malvids</taxon>
        <taxon>Brassicales</taxon>
        <taxon>Brassicaceae</taxon>
        <taxon>Brassiceae</taxon>
        <taxon>Brassica</taxon>
    </lineage>
</organism>
<gene>
    <name evidence="1" type="ORF">F2Q68_00006252</name>
</gene>
<dbReference type="Proteomes" id="UP000712281">
    <property type="component" value="Unassembled WGS sequence"/>
</dbReference>
<accession>A0A8S9J964</accession>
<sequence>LTWRCWLENPVLCYALSKINLLNSRGAAAAVVVFDVTNQASFERAKKWVKNHTLSWLISLIVRRHKHMLRRTVFSSWKLQRKPQLMSKRYSMRSQEGYREYSEQKTQQEWFYQTGPWIGQ</sequence>
<dbReference type="GO" id="GO:0003924">
    <property type="term" value="F:GTPase activity"/>
    <property type="evidence" value="ECO:0007669"/>
    <property type="project" value="InterPro"/>
</dbReference>
<comment type="caution">
    <text evidence="1">The sequence shown here is derived from an EMBL/GenBank/DDBJ whole genome shotgun (WGS) entry which is preliminary data.</text>
</comment>